<dbReference type="SUPFAM" id="SSF56059">
    <property type="entry name" value="Glutathione synthetase ATP-binding domain-like"/>
    <property type="match status" value="1"/>
</dbReference>
<dbReference type="EMBL" id="RLII01000003">
    <property type="protein sequence ID" value="RXE60027.1"/>
    <property type="molecule type" value="Genomic_DNA"/>
</dbReference>
<dbReference type="PANTHER" id="PTHR43030:SF1">
    <property type="entry name" value="PHOSPHOENOLPYRUVATE SYNTHASE"/>
    <property type="match status" value="1"/>
</dbReference>
<sequence length="860" mass="100191">MPAFERIKSGIPSLDKALDNIRLGDNVVIQVTCLNDFKRIVHPFVNQSIEDKRNIIYIRFSNHEPLLEYREGLKIYQLNANHGFEAFTVEVHNIIKNEGTEAFYVFDSLSDLQVAWSTDLMMGNFFCVTCPYLFELDTVAWFPVLRGHHDFATIARIQETTQLFIDVHSDEKDTFIHPIKVWNRYLPDMYLPYRLNDDNQLESLTNSVDLADYYNLIHNEQMEHAEQNIDSYDRFFRAAKESYYRGEITDWTLNKITRSMMTHDHKMAALIRREFSPEDYFYVKERMIGTGTIGGKACGMLLARKMVANYLPQYVKYLEPQDSYYIGTDIYYSYIVENKLWKLRILQRSDEHYFDKAEELRNAILNGKFPESIRAQFRRMLNYFGQIPIIVRSSSFLEDGFGNAFAGKYESVFCVNACSPEERLLHFENAVRRVYASTMDKSALEYRKQRGLDKMDEQMAILVQRVSGTKFDKYYMPCAAGVGFSYSMYRWSDELSADAGLLRLVAGLGTKAVDRTGIDYPRLVNLDIPESTTLTNSKDKHRFSQRKIDVIDLEKNEVRDVSVNDLIPELPDWYLKLICEHDYDTERMFYERGQRRNILFVSCDEIVKKKELMKMMKDILSTLEERYGNPVDTEYTINFRKDGAFNVNILQCRPMFVWQNAINREIPNIEEDKTLFKVNQTFMGNSAELNVDVVVWIDSKKYYSYPYNQKSSICSIVSKINKYYERKDKKLMLVSPGRIGTSSPDLGVPVVFSDISNFKILCEYADTEIGFVPELSYGSHMFQDIVETEMFYVAVMDTEQSGTEIFNKEFFKSDVSVLKDIAPDAEAYEDIIKVYEFDASKSLNLYADFKKRTVICGISS</sequence>
<organism evidence="16 17">
    <name type="scientific">Acetivibrio mesophilus</name>
    <dbReference type="NCBI Taxonomy" id="2487273"/>
    <lineage>
        <taxon>Bacteria</taxon>
        <taxon>Bacillati</taxon>
        <taxon>Bacillota</taxon>
        <taxon>Clostridia</taxon>
        <taxon>Eubacteriales</taxon>
        <taxon>Oscillospiraceae</taxon>
        <taxon>Acetivibrio</taxon>
    </lineage>
</organism>
<evidence type="ECO:0000256" key="2">
    <source>
        <dbReference type="ARBA" id="ARBA00002988"/>
    </source>
</evidence>
<accession>A0A4Q0I7T2</accession>
<name>A0A4Q0I7T2_9FIRM</name>
<keyword evidence="17" id="KW-1185">Reference proteome</keyword>
<evidence type="ECO:0000259" key="15">
    <source>
        <dbReference type="Pfam" id="PF01326"/>
    </source>
</evidence>
<evidence type="ECO:0000256" key="13">
    <source>
        <dbReference type="ARBA" id="ARBA00033470"/>
    </source>
</evidence>
<proteinExistence type="inferred from homology"/>
<evidence type="ECO:0000256" key="4">
    <source>
        <dbReference type="ARBA" id="ARBA00007837"/>
    </source>
</evidence>
<keyword evidence="12" id="KW-0460">Magnesium</keyword>
<dbReference type="InterPro" id="IPR013815">
    <property type="entry name" value="ATP_grasp_subdomain_1"/>
</dbReference>
<evidence type="ECO:0000256" key="3">
    <source>
        <dbReference type="ARBA" id="ARBA00004742"/>
    </source>
</evidence>
<comment type="cofactor">
    <cofactor evidence="1">
        <name>Mg(2+)</name>
        <dbReference type="ChEBI" id="CHEBI:18420"/>
    </cofactor>
</comment>
<comment type="function">
    <text evidence="2">Catalyzes the phosphorylation of pyruvate to phosphoenolpyruvate.</text>
</comment>
<evidence type="ECO:0000256" key="1">
    <source>
        <dbReference type="ARBA" id="ARBA00001946"/>
    </source>
</evidence>
<dbReference type="GO" id="GO:0046872">
    <property type="term" value="F:metal ion binding"/>
    <property type="evidence" value="ECO:0007669"/>
    <property type="project" value="UniProtKB-KW"/>
</dbReference>
<keyword evidence="9" id="KW-0547">Nucleotide-binding</keyword>
<evidence type="ECO:0000256" key="7">
    <source>
        <dbReference type="ARBA" id="ARBA00022679"/>
    </source>
</evidence>
<dbReference type="RefSeq" id="WP_069193308.1">
    <property type="nucleotide sequence ID" value="NZ_RLII01000003.1"/>
</dbReference>
<dbReference type="EC" id="2.7.9.2" evidence="5"/>
<evidence type="ECO:0000256" key="14">
    <source>
        <dbReference type="ARBA" id="ARBA00047700"/>
    </source>
</evidence>
<dbReference type="PANTHER" id="PTHR43030">
    <property type="entry name" value="PHOSPHOENOLPYRUVATE SYNTHASE"/>
    <property type="match status" value="1"/>
</dbReference>
<comment type="pathway">
    <text evidence="3">Carbohydrate biosynthesis; gluconeogenesis.</text>
</comment>
<comment type="similarity">
    <text evidence="4">Belongs to the PEP-utilizing enzyme family.</text>
</comment>
<keyword evidence="11" id="KW-0067">ATP-binding</keyword>
<dbReference type="Gene3D" id="3.30.1490.20">
    <property type="entry name" value="ATP-grasp fold, A domain"/>
    <property type="match status" value="1"/>
</dbReference>
<evidence type="ECO:0000313" key="16">
    <source>
        <dbReference type="EMBL" id="RXE60027.1"/>
    </source>
</evidence>
<keyword evidence="7" id="KW-0808">Transferase</keyword>
<evidence type="ECO:0000256" key="5">
    <source>
        <dbReference type="ARBA" id="ARBA00011996"/>
    </source>
</evidence>
<protein>
    <recommendedName>
        <fullName evidence="6">Phosphoenolpyruvate synthase</fullName>
        <ecNumber evidence="5">2.7.9.2</ecNumber>
    </recommendedName>
    <alternativeName>
        <fullName evidence="13">Pyruvate, water dikinase</fullName>
    </alternativeName>
</protein>
<dbReference type="OrthoDB" id="9812167at2"/>
<dbReference type="Pfam" id="PF01326">
    <property type="entry name" value="PPDK_N"/>
    <property type="match status" value="1"/>
</dbReference>
<dbReference type="AlphaFoldDB" id="A0A4Q0I7T2"/>
<gene>
    <name evidence="16" type="ORF">EFD62_04535</name>
</gene>
<dbReference type="GO" id="GO:0008986">
    <property type="term" value="F:pyruvate, water dikinase activity"/>
    <property type="evidence" value="ECO:0007669"/>
    <property type="project" value="UniProtKB-EC"/>
</dbReference>
<evidence type="ECO:0000256" key="10">
    <source>
        <dbReference type="ARBA" id="ARBA00022777"/>
    </source>
</evidence>
<dbReference type="InterPro" id="IPR006319">
    <property type="entry name" value="PEP_synth"/>
</dbReference>
<evidence type="ECO:0000313" key="17">
    <source>
        <dbReference type="Proteomes" id="UP000289166"/>
    </source>
</evidence>
<evidence type="ECO:0000256" key="12">
    <source>
        <dbReference type="ARBA" id="ARBA00022842"/>
    </source>
</evidence>
<evidence type="ECO:0000256" key="9">
    <source>
        <dbReference type="ARBA" id="ARBA00022741"/>
    </source>
</evidence>
<evidence type="ECO:0000256" key="8">
    <source>
        <dbReference type="ARBA" id="ARBA00022723"/>
    </source>
</evidence>
<dbReference type="GO" id="GO:0005524">
    <property type="term" value="F:ATP binding"/>
    <property type="evidence" value="ECO:0007669"/>
    <property type="project" value="UniProtKB-KW"/>
</dbReference>
<keyword evidence="16" id="KW-0670">Pyruvate</keyword>
<keyword evidence="8" id="KW-0479">Metal-binding</keyword>
<dbReference type="InterPro" id="IPR002192">
    <property type="entry name" value="PPDK_AMP/ATP-bd"/>
</dbReference>
<reference evidence="17" key="1">
    <citation type="submission" date="2018-11" db="EMBL/GenBank/DDBJ databases">
        <title>Genome sequencing of a novel mesophilic and cellulolytic organism within the genus Hungateiclostridium.</title>
        <authorList>
            <person name="Rettenmaier R."/>
            <person name="Liebl W."/>
            <person name="Zverlov V."/>
        </authorList>
    </citation>
    <scope>NUCLEOTIDE SEQUENCE [LARGE SCALE GENOMIC DNA]</scope>
    <source>
        <strain evidence="17">N2K1</strain>
    </source>
</reference>
<evidence type="ECO:0000256" key="6">
    <source>
        <dbReference type="ARBA" id="ARBA00021623"/>
    </source>
</evidence>
<evidence type="ECO:0000256" key="11">
    <source>
        <dbReference type="ARBA" id="ARBA00022840"/>
    </source>
</evidence>
<comment type="catalytic activity">
    <reaction evidence="14">
        <text>pyruvate + ATP + H2O = phosphoenolpyruvate + AMP + phosphate + 2 H(+)</text>
        <dbReference type="Rhea" id="RHEA:11364"/>
        <dbReference type="ChEBI" id="CHEBI:15361"/>
        <dbReference type="ChEBI" id="CHEBI:15377"/>
        <dbReference type="ChEBI" id="CHEBI:15378"/>
        <dbReference type="ChEBI" id="CHEBI:30616"/>
        <dbReference type="ChEBI" id="CHEBI:43474"/>
        <dbReference type="ChEBI" id="CHEBI:58702"/>
        <dbReference type="ChEBI" id="CHEBI:456215"/>
        <dbReference type="EC" id="2.7.9.2"/>
    </reaction>
</comment>
<keyword evidence="10" id="KW-0418">Kinase</keyword>
<dbReference type="Proteomes" id="UP000289166">
    <property type="component" value="Unassembled WGS sequence"/>
</dbReference>
<feature type="domain" description="Pyruvate phosphate dikinase AMP/ATP-binding" evidence="15">
    <location>
        <begin position="292"/>
        <end position="671"/>
    </location>
</feature>
<comment type="caution">
    <text evidence="16">The sequence shown here is derived from an EMBL/GenBank/DDBJ whole genome shotgun (WGS) entry which is preliminary data.</text>
</comment>